<sequence length="227" mass="25449">MKQKWWVGAIASVFLLGNATGALAGSTWKEIKAYFNPSIKVELNGQEVDGVNALQYNGSLYVPVSSISDYFGLNSKLVFDSKANKLTIGGPMYVDLFDRETANFFQIVINGNWRPSILTDKRKMYSNYYMGVDFRLESAKGMSLGEFVNSALKGTFKYVQANKLTNVKVAGAEAQVIDYETSDSIGKLVFVRKDSDFVTLMFFVDKTRYQAADLKEYDKIISSFNIQ</sequence>
<feature type="signal peptide" evidence="1">
    <location>
        <begin position="1"/>
        <end position="24"/>
    </location>
</feature>
<dbReference type="RefSeq" id="WP_122916193.1">
    <property type="nucleotide sequence ID" value="NZ_RHHQ01000003.1"/>
</dbReference>
<keyword evidence="3" id="KW-1185">Reference proteome</keyword>
<dbReference type="Proteomes" id="UP000271031">
    <property type="component" value="Unassembled WGS sequence"/>
</dbReference>
<proteinExistence type="predicted"/>
<comment type="caution">
    <text evidence="2">The sequence shown here is derived from an EMBL/GenBank/DDBJ whole genome shotgun (WGS) entry which is preliminary data.</text>
</comment>
<protein>
    <recommendedName>
        <fullName evidence="4">Copper amine oxidase-like N-terminal domain-containing protein</fullName>
    </recommendedName>
</protein>
<reference evidence="2 3" key="1">
    <citation type="submission" date="2018-10" db="EMBL/GenBank/DDBJ databases">
        <title>Phylogenomics of Brevibacillus.</title>
        <authorList>
            <person name="Dunlap C."/>
        </authorList>
    </citation>
    <scope>NUCLEOTIDE SEQUENCE [LARGE SCALE GENOMIC DNA]</scope>
    <source>
        <strain evidence="2 3">JCM 15716</strain>
    </source>
</reference>
<evidence type="ECO:0008006" key="4">
    <source>
        <dbReference type="Google" id="ProtNLM"/>
    </source>
</evidence>
<keyword evidence="1" id="KW-0732">Signal</keyword>
<dbReference type="EMBL" id="RHHQ01000003">
    <property type="protein sequence ID" value="RNB92488.1"/>
    <property type="molecule type" value="Genomic_DNA"/>
</dbReference>
<feature type="chain" id="PRO_5017986244" description="Copper amine oxidase-like N-terminal domain-containing protein" evidence="1">
    <location>
        <begin position="25"/>
        <end position="227"/>
    </location>
</feature>
<dbReference type="AlphaFoldDB" id="A0A3M8DWJ9"/>
<evidence type="ECO:0000256" key="1">
    <source>
        <dbReference type="SAM" id="SignalP"/>
    </source>
</evidence>
<name>A0A3M8DWJ9_9BACL</name>
<gene>
    <name evidence="2" type="ORF">EDM56_01990</name>
</gene>
<evidence type="ECO:0000313" key="3">
    <source>
        <dbReference type="Proteomes" id="UP000271031"/>
    </source>
</evidence>
<evidence type="ECO:0000313" key="2">
    <source>
        <dbReference type="EMBL" id="RNB92488.1"/>
    </source>
</evidence>
<accession>A0A3M8DWJ9</accession>
<dbReference type="OrthoDB" id="337615at2"/>
<organism evidence="2 3">
    <name type="scientific">Brevibacillus fluminis</name>
    <dbReference type="NCBI Taxonomy" id="511487"/>
    <lineage>
        <taxon>Bacteria</taxon>
        <taxon>Bacillati</taxon>
        <taxon>Bacillota</taxon>
        <taxon>Bacilli</taxon>
        <taxon>Bacillales</taxon>
        <taxon>Paenibacillaceae</taxon>
        <taxon>Brevibacillus</taxon>
    </lineage>
</organism>